<reference evidence="2 3" key="1">
    <citation type="submission" date="2022-05" db="EMBL/GenBank/DDBJ databases">
        <authorList>
            <consortium name="Genoscope - CEA"/>
            <person name="William W."/>
        </authorList>
    </citation>
    <scope>NUCLEOTIDE SEQUENCE [LARGE SCALE GENOMIC DNA]</scope>
</reference>
<sequence length="96" mass="10895">KKTVFFSVDCLNSRCLRSYFGLKSLLDNTLGKLRRSFSGLNYQELPRFLRFGGMDEMQWTRGLFPFLTTFVLMTSASVLSSDHTNSKSRGLLDAAV</sequence>
<accession>A0ABN8QPV4</accession>
<feature type="non-terminal residue" evidence="2">
    <location>
        <position position="1"/>
    </location>
</feature>
<evidence type="ECO:0000313" key="3">
    <source>
        <dbReference type="Proteomes" id="UP001159405"/>
    </source>
</evidence>
<name>A0ABN8QPV4_9CNID</name>
<feature type="transmembrane region" description="Helical" evidence="1">
    <location>
        <begin position="59"/>
        <end position="79"/>
    </location>
</feature>
<evidence type="ECO:0000313" key="2">
    <source>
        <dbReference type="EMBL" id="CAH3166505.1"/>
    </source>
</evidence>
<keyword evidence="1" id="KW-0472">Membrane</keyword>
<keyword evidence="1" id="KW-0812">Transmembrane</keyword>
<keyword evidence="1" id="KW-1133">Transmembrane helix</keyword>
<gene>
    <name evidence="2" type="ORF">PLOB_00007679</name>
</gene>
<protein>
    <submittedName>
        <fullName evidence="2">Uncharacterized protein</fullName>
    </submittedName>
</protein>
<keyword evidence="3" id="KW-1185">Reference proteome</keyword>
<dbReference type="Proteomes" id="UP001159405">
    <property type="component" value="Unassembled WGS sequence"/>
</dbReference>
<comment type="caution">
    <text evidence="2">The sequence shown here is derived from an EMBL/GenBank/DDBJ whole genome shotgun (WGS) entry which is preliminary data.</text>
</comment>
<proteinExistence type="predicted"/>
<feature type="non-terminal residue" evidence="2">
    <location>
        <position position="96"/>
    </location>
</feature>
<organism evidence="2 3">
    <name type="scientific">Porites lobata</name>
    <dbReference type="NCBI Taxonomy" id="104759"/>
    <lineage>
        <taxon>Eukaryota</taxon>
        <taxon>Metazoa</taxon>
        <taxon>Cnidaria</taxon>
        <taxon>Anthozoa</taxon>
        <taxon>Hexacorallia</taxon>
        <taxon>Scleractinia</taxon>
        <taxon>Fungiina</taxon>
        <taxon>Poritidae</taxon>
        <taxon>Porites</taxon>
    </lineage>
</organism>
<evidence type="ECO:0000256" key="1">
    <source>
        <dbReference type="SAM" id="Phobius"/>
    </source>
</evidence>
<dbReference type="EMBL" id="CALNXK010000137">
    <property type="protein sequence ID" value="CAH3166505.1"/>
    <property type="molecule type" value="Genomic_DNA"/>
</dbReference>